<reference evidence="2" key="1">
    <citation type="submission" date="2016-10" db="EMBL/GenBank/DDBJ databases">
        <authorList>
            <person name="Varghese N."/>
            <person name="Submissions S."/>
        </authorList>
    </citation>
    <scope>NUCLEOTIDE SEQUENCE [LARGE SCALE GENOMIC DNA]</scope>
    <source>
        <strain evidence="2">8N4</strain>
    </source>
</reference>
<keyword evidence="2" id="KW-1185">Reference proteome</keyword>
<dbReference type="AlphaFoldDB" id="A0A1H9N466"/>
<protein>
    <submittedName>
        <fullName evidence="1">Uncharacterized protein</fullName>
    </submittedName>
</protein>
<dbReference type="EMBL" id="FOGC01000022">
    <property type="protein sequence ID" value="SER30577.1"/>
    <property type="molecule type" value="Genomic_DNA"/>
</dbReference>
<name>A0A1H9N466_9GAMM</name>
<dbReference type="STRING" id="988801.SAMN05216522_12211"/>
<sequence length="69" mass="8128">MVSMKLASWRGKMKNKVSDILPKYQLLIGPDNAFFCHRVSDMLDVYMNYIALHLCPMIFKKILCNKFTR</sequence>
<organism evidence="1 2">
    <name type="scientific">Rosenbergiella nectarea</name>
    <dbReference type="NCBI Taxonomy" id="988801"/>
    <lineage>
        <taxon>Bacteria</taxon>
        <taxon>Pseudomonadati</taxon>
        <taxon>Pseudomonadota</taxon>
        <taxon>Gammaproteobacteria</taxon>
        <taxon>Enterobacterales</taxon>
        <taxon>Erwiniaceae</taxon>
        <taxon>Rosenbergiella</taxon>
    </lineage>
</organism>
<evidence type="ECO:0000313" key="1">
    <source>
        <dbReference type="EMBL" id="SER30577.1"/>
    </source>
</evidence>
<accession>A0A1H9N466</accession>
<evidence type="ECO:0000313" key="2">
    <source>
        <dbReference type="Proteomes" id="UP000242515"/>
    </source>
</evidence>
<dbReference type="Proteomes" id="UP000242515">
    <property type="component" value="Unassembled WGS sequence"/>
</dbReference>
<gene>
    <name evidence="1" type="ORF">SAMN05216522_12211</name>
</gene>
<proteinExistence type="predicted"/>